<name>A0A0K1RB91_9CORY</name>
<proteinExistence type="predicted"/>
<dbReference type="KEGG" id="crie:AK829_04050"/>
<dbReference type="PANTHER" id="PTHR38743">
    <property type="entry name" value="SIMILAR TO GLYOXYLASE I FAMILY PROTEIN"/>
    <property type="match status" value="1"/>
</dbReference>
<dbReference type="RefSeq" id="WP_052204492.1">
    <property type="nucleotide sequence ID" value="NZ_CP012342.1"/>
</dbReference>
<dbReference type="PANTHER" id="PTHR38743:SF2">
    <property type="entry name" value="DUF2185 DOMAIN-CONTAINING PROTEIN"/>
    <property type="match status" value="1"/>
</dbReference>
<gene>
    <name evidence="1" type="ORF">AK829_04050</name>
</gene>
<sequence length="111" mass="12420">MTLDDFEMPKPVDYHLEDGEKLHAEYPDTFGLPKRSARENLKVGDIVKLIFVLNDPDPSMPGAERMWVTVSAGRGSNYVGELNNEPALVQGAKVGDFIEFGPEHVIDIYEE</sequence>
<evidence type="ECO:0000313" key="1">
    <source>
        <dbReference type="EMBL" id="AKV58481.1"/>
    </source>
</evidence>
<evidence type="ECO:0000313" key="2">
    <source>
        <dbReference type="Proteomes" id="UP000060016"/>
    </source>
</evidence>
<dbReference type="AlphaFoldDB" id="A0A0K1RB91"/>
<reference evidence="1 2" key="1">
    <citation type="submission" date="2015-08" db="EMBL/GenBank/DDBJ databases">
        <authorList>
            <person name="Babu N.S."/>
            <person name="Beckwith C.J."/>
            <person name="Beseler K.G."/>
            <person name="Brison A."/>
            <person name="Carone J.V."/>
            <person name="Caskin T.P."/>
            <person name="Diamond M."/>
            <person name="Durham M.E."/>
            <person name="Foxe J.M."/>
            <person name="Go M."/>
            <person name="Henderson B.A."/>
            <person name="Jones I.B."/>
            <person name="McGettigan J.A."/>
            <person name="Micheletti S.J."/>
            <person name="Nasrallah M.E."/>
            <person name="Ortiz D."/>
            <person name="Piller C.R."/>
            <person name="Privatt S.R."/>
            <person name="Schneider S.L."/>
            <person name="Sharp S."/>
            <person name="Smith T.C."/>
            <person name="Stanton J.D."/>
            <person name="Ullery H.E."/>
            <person name="Wilson R.J."/>
            <person name="Serrano M.G."/>
            <person name="Buck G."/>
            <person name="Lee V."/>
            <person name="Wang Y."/>
            <person name="Carvalho R."/>
            <person name="Voegtly L."/>
            <person name="Shi R."/>
            <person name="Duckworth R."/>
            <person name="Johnson A."/>
            <person name="Loviza R."/>
            <person name="Walstead R."/>
            <person name="Shah Z."/>
            <person name="Kiflezghi M."/>
            <person name="Wade K."/>
            <person name="Ball S.L."/>
            <person name="Bradley K.W."/>
            <person name="Asai D.J."/>
            <person name="Bowman C.A."/>
            <person name="Russell D.A."/>
            <person name="Pope W.H."/>
            <person name="Jacobs-Sera D."/>
            <person name="Hendrix R.W."/>
            <person name="Hatfull G.F."/>
        </authorList>
    </citation>
    <scope>NUCLEOTIDE SEQUENCE [LARGE SCALE GENOMIC DNA]</scope>
    <source>
        <strain evidence="1 2">PUDD_83A45</strain>
    </source>
</reference>
<dbReference type="PATRIC" id="fig|156976.3.peg.801"/>
<accession>A0A0K1RB91</accession>
<protein>
    <submittedName>
        <fullName evidence="1">Uncharacterized protein</fullName>
    </submittedName>
</protein>
<dbReference type="Proteomes" id="UP000060016">
    <property type="component" value="Chromosome"/>
</dbReference>
<dbReference type="EMBL" id="CP012342">
    <property type="protein sequence ID" value="AKV58481.1"/>
    <property type="molecule type" value="Genomic_DNA"/>
</dbReference>
<organism evidence="1 2">
    <name type="scientific">Corynebacterium riegelii</name>
    <dbReference type="NCBI Taxonomy" id="156976"/>
    <lineage>
        <taxon>Bacteria</taxon>
        <taxon>Bacillati</taxon>
        <taxon>Actinomycetota</taxon>
        <taxon>Actinomycetes</taxon>
        <taxon>Mycobacteriales</taxon>
        <taxon>Corynebacteriaceae</taxon>
        <taxon>Corynebacterium</taxon>
    </lineage>
</organism>
<keyword evidence="2" id="KW-1185">Reference proteome</keyword>